<sequence>MVADASVFQQRTPSRLFGPRLAEVEVGGQGRRAAQVFQRAPSGTASQQFVGGAACETVAGPVQNRFECSVREKFLQLRGGFRFCLPPIPENACGIAPDGPIRLQPFPGSFGRHRQAFHLGLCQPGLNFQIFRGARGGQLALPVVSAGILAPDEELAPRKPRRGSVDHSAAIPVDCCFIFPLSAGNVEKDIFGGRVIGRIGAVVSFRVRQ</sequence>
<evidence type="ECO:0000313" key="1">
    <source>
        <dbReference type="EMBL" id="MPM94484.1"/>
    </source>
</evidence>
<proteinExistence type="predicted"/>
<reference evidence="1" key="1">
    <citation type="submission" date="2019-08" db="EMBL/GenBank/DDBJ databases">
        <authorList>
            <person name="Kucharzyk K."/>
            <person name="Murdoch R.W."/>
            <person name="Higgins S."/>
            <person name="Loffler F."/>
        </authorList>
    </citation>
    <scope>NUCLEOTIDE SEQUENCE</scope>
</reference>
<protein>
    <submittedName>
        <fullName evidence="1">Uncharacterized protein</fullName>
    </submittedName>
</protein>
<comment type="caution">
    <text evidence="1">The sequence shown here is derived from an EMBL/GenBank/DDBJ whole genome shotgun (WGS) entry which is preliminary data.</text>
</comment>
<dbReference type="EMBL" id="VSSQ01041109">
    <property type="protein sequence ID" value="MPM94484.1"/>
    <property type="molecule type" value="Genomic_DNA"/>
</dbReference>
<organism evidence="1">
    <name type="scientific">bioreactor metagenome</name>
    <dbReference type="NCBI Taxonomy" id="1076179"/>
    <lineage>
        <taxon>unclassified sequences</taxon>
        <taxon>metagenomes</taxon>
        <taxon>ecological metagenomes</taxon>
    </lineage>
</organism>
<name>A0A645DY75_9ZZZZ</name>
<gene>
    <name evidence="1" type="ORF">SDC9_141630</name>
</gene>
<accession>A0A645DY75</accession>
<dbReference type="AlphaFoldDB" id="A0A645DY75"/>